<feature type="signal peptide" evidence="1">
    <location>
        <begin position="1"/>
        <end position="23"/>
    </location>
</feature>
<evidence type="ECO:0000313" key="5">
    <source>
        <dbReference type="Proteomes" id="UP000501802"/>
    </source>
</evidence>
<gene>
    <name evidence="4" type="ORF">G8759_18680</name>
</gene>
<dbReference type="GO" id="GO:0005975">
    <property type="term" value="P:carbohydrate metabolic process"/>
    <property type="evidence" value="ECO:0007669"/>
    <property type="project" value="InterPro"/>
</dbReference>
<dbReference type="KEGG" id="spib:G8759_18680"/>
<keyword evidence="5" id="KW-1185">Reference proteome</keyword>
<dbReference type="PANTHER" id="PTHR31151">
    <property type="entry name" value="PROLINE-TRNA LIGASE (DUF1680)"/>
    <property type="match status" value="1"/>
</dbReference>
<dbReference type="InterPro" id="IPR012878">
    <property type="entry name" value="Beta-AFase-like_GH127_cat"/>
</dbReference>
<feature type="chain" id="PRO_5026315273" description="Glycoside hydrolase family 127 protein" evidence="1">
    <location>
        <begin position="24"/>
        <end position="677"/>
    </location>
</feature>
<dbReference type="SUPFAM" id="SSF48208">
    <property type="entry name" value="Six-hairpin glycosidases"/>
    <property type="match status" value="1"/>
</dbReference>
<evidence type="ECO:0000259" key="3">
    <source>
        <dbReference type="Pfam" id="PF20736"/>
    </source>
</evidence>
<dbReference type="Pfam" id="PF20736">
    <property type="entry name" value="Glyco_hydro127M"/>
    <property type="match status" value="1"/>
</dbReference>
<dbReference type="Pfam" id="PF07944">
    <property type="entry name" value="Beta-AFase-like_GH127_cat"/>
    <property type="match status" value="1"/>
</dbReference>
<evidence type="ECO:0000256" key="1">
    <source>
        <dbReference type="SAM" id="SignalP"/>
    </source>
</evidence>
<organism evidence="4 5">
    <name type="scientific">Spirosoma aureum</name>
    <dbReference type="NCBI Taxonomy" id="2692134"/>
    <lineage>
        <taxon>Bacteria</taxon>
        <taxon>Pseudomonadati</taxon>
        <taxon>Bacteroidota</taxon>
        <taxon>Cytophagia</taxon>
        <taxon>Cytophagales</taxon>
        <taxon>Cytophagaceae</taxon>
        <taxon>Spirosoma</taxon>
    </lineage>
</organism>
<dbReference type="PANTHER" id="PTHR31151:SF0">
    <property type="entry name" value="PROLINE-TRNA LIGASE (DUF1680)"/>
    <property type="match status" value="1"/>
</dbReference>
<dbReference type="AlphaFoldDB" id="A0A6G9APU9"/>
<dbReference type="RefSeq" id="WP_167210671.1">
    <property type="nucleotide sequence ID" value="NZ_CP050063.1"/>
</dbReference>
<dbReference type="InterPro" id="IPR049046">
    <property type="entry name" value="Beta-AFase-like_GH127_middle"/>
</dbReference>
<accession>A0A6G9APU9</accession>
<protein>
    <recommendedName>
        <fullName evidence="6">Glycoside hydrolase family 127 protein</fullName>
    </recommendedName>
</protein>
<evidence type="ECO:0008006" key="6">
    <source>
        <dbReference type="Google" id="ProtNLM"/>
    </source>
</evidence>
<feature type="domain" description="Non-reducing end beta-L-arabinofuranosidase-like GH127 middle" evidence="3">
    <location>
        <begin position="442"/>
        <end position="532"/>
    </location>
</feature>
<evidence type="ECO:0000313" key="4">
    <source>
        <dbReference type="EMBL" id="QIP14497.1"/>
    </source>
</evidence>
<keyword evidence="1" id="KW-0732">Signal</keyword>
<reference evidence="4 5" key="1">
    <citation type="submission" date="2020-03" db="EMBL/GenBank/DDBJ databases">
        <authorList>
            <person name="Kim M.K."/>
        </authorList>
    </citation>
    <scope>NUCLEOTIDE SEQUENCE [LARGE SCALE GENOMIC DNA]</scope>
    <source>
        <strain evidence="4 5">BT328</strain>
    </source>
</reference>
<evidence type="ECO:0000259" key="2">
    <source>
        <dbReference type="Pfam" id="PF07944"/>
    </source>
</evidence>
<feature type="domain" description="Non-reducing end beta-L-arabinofuranosidase-like GH127 catalytic" evidence="2">
    <location>
        <begin position="88"/>
        <end position="424"/>
    </location>
</feature>
<dbReference type="InterPro" id="IPR008928">
    <property type="entry name" value="6-hairpin_glycosidase_sf"/>
</dbReference>
<dbReference type="Proteomes" id="UP000501802">
    <property type="component" value="Chromosome"/>
</dbReference>
<proteinExistence type="predicted"/>
<name>A0A6G9APU9_9BACT</name>
<dbReference type="EMBL" id="CP050063">
    <property type="protein sequence ID" value="QIP14497.1"/>
    <property type="molecule type" value="Genomic_DNA"/>
</dbReference>
<sequence>MKSTFLSLTTVLLVTFVNSYAQKATSVNNRAPLAPQKYLELPLGAIKPEGWLHHQLEVMRDGSTGHLDEYYPKIKDDNGWLGGKGDGWEETPYWLDGAVPLGYLLDDKTLKDKVQKYINWSLEHQRPNGFFGPYTKKEVANGGKMNSCADGEDWWPRMVMLKVLQQYYTATNDKRVIPFMTRYFRYQHESLKTCPLNKWTEWAESRGGDNIMAVYWLYNQTGDKFLLDLADILYKQTTNWTDLLGGRNWAIGAAVNQTSQRWMDRHAVNVGMGLKLPAEYYRGKKDAKYLSAVKTGFNDLMTLHGLPHGMFSGDEDLHGNEPTQGVELCAIVETMFSLEEIIGITGDPAYMDALERMTFNALPTQTTDDYHSRQYFQIANQVQVSRGVYDFSLPFDRGMNNVFGPYAGYTCCTANMHQGWTKYASHLWYRSAQENGLAALEYAPNTVKSPVGDGTTATIQEATNYPFDDQITFSISLPKTTTFPLDLRIPGWCKEATILLNGTKLRSDKGGQIISLNRAWKNGDKVTLQLPMQVTTSNWAKNSRTIERGPLVYALKVESEITEKKIKEEGTYYEFQPKGNWNYGLPKALVDDPVKNTTVVMKPVAANFVWNETNAPIEIKTTGRQIPNWKIVEGVARQPVTPRDGVYKGEVNDKTETITLIPYGCTKLRVVAFPVVP</sequence>